<evidence type="ECO:0008006" key="3">
    <source>
        <dbReference type="Google" id="ProtNLM"/>
    </source>
</evidence>
<organism evidence="1 2">
    <name type="scientific">Eubacterium ramulus</name>
    <dbReference type="NCBI Taxonomy" id="39490"/>
    <lineage>
        <taxon>Bacteria</taxon>
        <taxon>Bacillati</taxon>
        <taxon>Bacillota</taxon>
        <taxon>Clostridia</taxon>
        <taxon>Eubacteriales</taxon>
        <taxon>Eubacteriaceae</taxon>
        <taxon>Eubacterium</taxon>
    </lineage>
</organism>
<comment type="caution">
    <text evidence="1">The sequence shown here is derived from an EMBL/GenBank/DDBJ whole genome shotgun (WGS) entry which is preliminary data.</text>
</comment>
<sequence>MIELFEQNERKADRQSSKGNQLKWENEGIWYKADCTGYEGLAEYMVSHLLEKSSLGKNEFVQYDYEQIKYKNVFYNGVKSKNFLYDDWQIITLERLFQNFFQKSLYEAVWHIQSSVKERFEFLVMQVERITGLKDFGIYLNKLLTIDALFVNEDRHMHNIAVLMNQKGDFAYCPIFDHGAGLLSDTSMDYPLGTDVYDALSEVRAKTISGSFEEQLDVSEEVCGTNLYFHFTKKDVERLLKEIPGYSEQEKNRVQDILFEQMRKYKYLFKN</sequence>
<name>A0A2V1JR64_EUBRA</name>
<dbReference type="AlphaFoldDB" id="A0A2V1JR64"/>
<dbReference type="EMBL" id="JRFU01000148">
    <property type="protein sequence ID" value="PWE85833.1"/>
    <property type="molecule type" value="Genomic_DNA"/>
</dbReference>
<reference evidence="1 2" key="1">
    <citation type="submission" date="2014-09" db="EMBL/GenBank/DDBJ databases">
        <title>Butyrate-producing bacteria isolated from human gut.</title>
        <authorList>
            <person name="Zhang Q."/>
            <person name="Zhao L."/>
        </authorList>
    </citation>
    <scope>NUCLEOTIDE SEQUENCE [LARGE SCALE GENOMIC DNA]</scope>
    <source>
        <strain evidence="1 2">21</strain>
    </source>
</reference>
<proteinExistence type="predicted"/>
<dbReference type="OrthoDB" id="9812605at2"/>
<dbReference type="Gene3D" id="1.10.1070.20">
    <property type="match status" value="1"/>
</dbReference>
<protein>
    <recommendedName>
        <fullName evidence="3">HipA-like C-terminal domain-containing protein</fullName>
    </recommendedName>
</protein>
<dbReference type="Proteomes" id="UP000245288">
    <property type="component" value="Unassembled WGS sequence"/>
</dbReference>
<evidence type="ECO:0000313" key="1">
    <source>
        <dbReference type="EMBL" id="PWE85833.1"/>
    </source>
</evidence>
<dbReference type="RefSeq" id="WP_109216443.1">
    <property type="nucleotide sequence ID" value="NZ_JBGLFH010000003.1"/>
</dbReference>
<keyword evidence="2" id="KW-1185">Reference proteome</keyword>
<gene>
    <name evidence="1" type="ORF">LG34_13515</name>
</gene>
<accession>A0A2V1JR64</accession>
<evidence type="ECO:0000313" key="2">
    <source>
        <dbReference type="Proteomes" id="UP000245288"/>
    </source>
</evidence>